<organism evidence="1">
    <name type="scientific">Oikopleura dioica</name>
    <name type="common">Tunicate</name>
    <dbReference type="NCBI Taxonomy" id="34765"/>
    <lineage>
        <taxon>Eukaryota</taxon>
        <taxon>Metazoa</taxon>
        <taxon>Chordata</taxon>
        <taxon>Tunicata</taxon>
        <taxon>Appendicularia</taxon>
        <taxon>Copelata</taxon>
        <taxon>Oikopleuridae</taxon>
        <taxon>Oikopleura</taxon>
    </lineage>
</organism>
<reference evidence="1" key="1">
    <citation type="journal article" date="2010" name="Science">
        <title>Plasticity of animal genome architecture unmasked by rapid evolution of a pelagic tunicate.</title>
        <authorList>
            <person name="Denoeud F."/>
            <person name="Henriet S."/>
            <person name="Mungpakdee S."/>
            <person name="Aury J.M."/>
            <person name="Da Silva C."/>
            <person name="Brinkmann H."/>
            <person name="Mikhaleva J."/>
            <person name="Olsen L.C."/>
            <person name="Jubin C."/>
            <person name="Canestro C."/>
            <person name="Bouquet J.M."/>
            <person name="Danks G."/>
            <person name="Poulain J."/>
            <person name="Campsteijn C."/>
            <person name="Adamski M."/>
            <person name="Cross I."/>
            <person name="Yadetie F."/>
            <person name="Muffato M."/>
            <person name="Louis A."/>
            <person name="Butcher S."/>
            <person name="Tsagkogeorga G."/>
            <person name="Konrad A."/>
            <person name="Singh S."/>
            <person name="Jensen M.F."/>
            <person name="Cong E.H."/>
            <person name="Eikeseth-Otteraa H."/>
            <person name="Noel B."/>
            <person name="Anthouard V."/>
            <person name="Porcel B.M."/>
            <person name="Kachouri-Lafond R."/>
            <person name="Nishino A."/>
            <person name="Ugolini M."/>
            <person name="Chourrout P."/>
            <person name="Nishida H."/>
            <person name="Aasland R."/>
            <person name="Huzurbazar S."/>
            <person name="Westhof E."/>
            <person name="Delsuc F."/>
            <person name="Lehrach H."/>
            <person name="Reinhardt R."/>
            <person name="Weissenbach J."/>
            <person name="Roy S.W."/>
            <person name="Artiguenave F."/>
            <person name="Postlethwait J.H."/>
            <person name="Manak J.R."/>
            <person name="Thompson E.M."/>
            <person name="Jaillon O."/>
            <person name="Du Pasquier L."/>
            <person name="Boudinot P."/>
            <person name="Liberles D.A."/>
            <person name="Volff J.N."/>
            <person name="Philippe H."/>
            <person name="Lenhard B."/>
            <person name="Roest Crollius H."/>
            <person name="Wincker P."/>
            <person name="Chourrout D."/>
        </authorList>
    </citation>
    <scope>NUCLEOTIDE SEQUENCE [LARGE SCALE GENOMIC DNA]</scope>
</reference>
<sequence length="114" mass="13036">MTITTQPQSGDWKYGMFDCCGDVKTCCFVYCCSCLSAKRIQDSLNDNGSAVCLLQGSKFAMRIRTIAKNSNSLRFASHKMDSTSLRFRFAIFRQLSLSLRFRNFFGLRIRNLFA</sequence>
<dbReference type="EMBL" id="FN654392">
    <property type="protein sequence ID" value="CBY33069.1"/>
    <property type="molecule type" value="Genomic_DNA"/>
</dbReference>
<proteinExistence type="predicted"/>
<gene>
    <name evidence="1" type="ORF">GSOID_T00020939001</name>
</gene>
<dbReference type="AlphaFoldDB" id="E4YBY2"/>
<accession>E4YBY2</accession>
<evidence type="ECO:0000313" key="1">
    <source>
        <dbReference type="EMBL" id="CBY33069.1"/>
    </source>
</evidence>
<dbReference type="Proteomes" id="UP000011014">
    <property type="component" value="Unassembled WGS sequence"/>
</dbReference>
<name>E4YBY2_OIKDI</name>
<protein>
    <submittedName>
        <fullName evidence="1">Uncharacterized protein</fullName>
    </submittedName>
</protein>